<keyword evidence="1" id="KW-0694">RNA-binding</keyword>
<dbReference type="KEGG" id="acl:ACL_0004"/>
<evidence type="ECO:0000313" key="2">
    <source>
        <dbReference type="EMBL" id="ABX80647.1"/>
    </source>
</evidence>
<dbReference type="eggNOG" id="COG2501">
    <property type="taxonomic scope" value="Bacteria"/>
</dbReference>
<evidence type="ECO:0000313" key="3">
    <source>
        <dbReference type="Proteomes" id="UP000008558"/>
    </source>
</evidence>
<dbReference type="InterPro" id="IPR036986">
    <property type="entry name" value="S4_RNA-bd_sf"/>
</dbReference>
<dbReference type="HOGENOM" id="CLU_127162_2_2_14"/>
<protein>
    <submittedName>
        <fullName evidence="2">Uncharacterized protein</fullName>
    </submittedName>
</protein>
<dbReference type="Proteomes" id="UP000008558">
    <property type="component" value="Chromosome"/>
</dbReference>
<dbReference type="EMBL" id="CP000896">
    <property type="protein sequence ID" value="ABX80647.1"/>
    <property type="molecule type" value="Genomic_DNA"/>
</dbReference>
<dbReference type="Pfam" id="PF13275">
    <property type="entry name" value="S4_2"/>
    <property type="match status" value="1"/>
</dbReference>
<sequence>MKRMNHFELEGEFITIAQLLKALDYIGSGGETKYFLYEHKVLLNDAEVYEKKKKIKKGDVVTINGNKILIK</sequence>
<dbReference type="Gene3D" id="3.10.290.10">
    <property type="entry name" value="RNA-binding S4 domain"/>
    <property type="match status" value="1"/>
</dbReference>
<name>A9NE67_ACHLI</name>
<evidence type="ECO:0000256" key="1">
    <source>
        <dbReference type="PROSITE-ProRule" id="PRU00182"/>
    </source>
</evidence>
<gene>
    <name evidence="2" type="ordered locus">ACL_0004</name>
</gene>
<dbReference type="PROSITE" id="PS50889">
    <property type="entry name" value="S4"/>
    <property type="match status" value="1"/>
</dbReference>
<dbReference type="AlphaFoldDB" id="A9NE67"/>
<dbReference type="STRING" id="441768.ACL_0004"/>
<accession>A9NE67</accession>
<dbReference type="SUPFAM" id="SSF55174">
    <property type="entry name" value="Alpha-L RNA-binding motif"/>
    <property type="match status" value="1"/>
</dbReference>
<keyword evidence="3" id="KW-1185">Reference proteome</keyword>
<proteinExistence type="predicted"/>
<reference evidence="2 3" key="1">
    <citation type="journal article" date="2011" name="J. Bacteriol.">
        <title>Complete genome and proteome of Acholeplasma laidlawii.</title>
        <authorList>
            <person name="Lazarev V.N."/>
            <person name="Levitskii S.A."/>
            <person name="Basovskii Y.I."/>
            <person name="Chukin M.M."/>
            <person name="Akopian T.A."/>
            <person name="Vereshchagin V.V."/>
            <person name="Kostrjukova E.S."/>
            <person name="Kovaleva G.Y."/>
            <person name="Kazanov M.D."/>
            <person name="Malko D.B."/>
            <person name="Vitreschak A.G."/>
            <person name="Sernova N.V."/>
            <person name="Gelfand M.S."/>
            <person name="Demina I.A."/>
            <person name="Serebryakova M.V."/>
            <person name="Galyamina M.A."/>
            <person name="Vtyurin N.N."/>
            <person name="Rogov S.I."/>
            <person name="Alexeev D.G."/>
            <person name="Ladygina V.G."/>
            <person name="Govorun V.M."/>
        </authorList>
    </citation>
    <scope>NUCLEOTIDE SEQUENCE [LARGE SCALE GENOMIC DNA]</scope>
    <source>
        <strain evidence="2 3">PG-8A</strain>
    </source>
</reference>
<organism evidence="2 3">
    <name type="scientific">Acholeplasma laidlawii (strain PG-8A)</name>
    <dbReference type="NCBI Taxonomy" id="441768"/>
    <lineage>
        <taxon>Bacteria</taxon>
        <taxon>Bacillati</taxon>
        <taxon>Mycoplasmatota</taxon>
        <taxon>Mollicutes</taxon>
        <taxon>Acholeplasmatales</taxon>
        <taxon>Acholeplasmataceae</taxon>
        <taxon>Acholeplasma</taxon>
    </lineage>
</organism>
<dbReference type="GO" id="GO:0003723">
    <property type="term" value="F:RNA binding"/>
    <property type="evidence" value="ECO:0007669"/>
    <property type="project" value="UniProtKB-KW"/>
</dbReference>